<dbReference type="SUPFAM" id="SSF56281">
    <property type="entry name" value="Metallo-hydrolase/oxidoreductase"/>
    <property type="match status" value="1"/>
</dbReference>
<keyword evidence="8" id="KW-1185">Reference proteome</keyword>
<dbReference type="PANTHER" id="PTHR46094">
    <property type="entry name" value="INTEGRATOR COMPLEX SUBUNIT 9"/>
    <property type="match status" value="1"/>
</dbReference>
<dbReference type="Gene3D" id="3.40.50.10890">
    <property type="match status" value="1"/>
</dbReference>
<evidence type="ECO:0000256" key="3">
    <source>
        <dbReference type="ARBA" id="ARBA00006861"/>
    </source>
</evidence>
<feature type="domain" description="Beta-Casp" evidence="6">
    <location>
        <begin position="359"/>
        <end position="480"/>
    </location>
</feature>
<gene>
    <name evidence="7" type="ORF">TCM_045378</name>
</gene>
<dbReference type="GO" id="GO:0034472">
    <property type="term" value="P:snRNA 3'-end processing"/>
    <property type="evidence" value="ECO:0000318"/>
    <property type="project" value="GO_Central"/>
</dbReference>
<dbReference type="HOGENOM" id="CLU_023159_2_0_1"/>
<dbReference type="FunCoup" id="A0A061FYS7">
    <property type="interactions" value="2753"/>
</dbReference>
<dbReference type="InterPro" id="IPR001279">
    <property type="entry name" value="Metallo-B-lactamas"/>
</dbReference>
<dbReference type="GO" id="GO:0005737">
    <property type="term" value="C:cytoplasm"/>
    <property type="evidence" value="ECO:0007669"/>
    <property type="project" value="UniProtKB-SubCell"/>
</dbReference>
<dbReference type="eggNOG" id="KOG1138">
    <property type="taxonomic scope" value="Eukaryota"/>
</dbReference>
<sequence>MKFTCLRKGGGFHFPACHMLNVSGFRILLDCPLDLSSLAFFSPVPVAHEAHKSLDTDSVIRKKQKMEKALDANDLVHAEPWYKTVKSLHLWDASFIDVVLISSPMGMLGLPYLTRTKDFSAKIYVTEATARIGQLLMEDLVSMHMEFRQFYGPEDSCFPQWLRWEELEVLQYEMKKIALGKDCEELGAWMPLYSADDVKDCMRKVQTLKYAEEACYNGTLIIKAFSSGLEIGTCNWTINGPKRNIAYITNSIFVSTHAADFDFVGLRGNDLIIYSDFFSLGAAENMENDNTYFDPVASLNFSDDVNNLEEMSASLLKDDESTEEMEKLAFICTCALDSVRGGGSVLIPIDRLGIILGLLEQMSVLLESSSAKVPMYIISSVAEELLAFTNIIPEWLCKQRQEKLFSGEPLFEHAKLIKERNIHVFPAVHSPELLTNWQEPCIIFSPHWSLRLGPVVHLLRHWCSDPNSLLVLESGVDADIALLPFKPMAMKVLQCSFLSGMRLQKVQPLLKTLQPKLVLFPKDLRCKIQISEANTIFLYSESETLRIPSSKNSTEIEIATDLASKFHWKTLKQETITRLEGELFMDYGKHRLLSGSHPADSKQQRPFVHWGSPDSKGLLTELSKIGINGTIKKVRDDTESESAAGVVEIHEPKKAVIHVGETGTVIISADENLASHIVKAIDIVLDGI</sequence>
<organism evidence="7 8">
    <name type="scientific">Theobroma cacao</name>
    <name type="common">Cacao</name>
    <name type="synonym">Cocoa</name>
    <dbReference type="NCBI Taxonomy" id="3641"/>
    <lineage>
        <taxon>Eukaryota</taxon>
        <taxon>Viridiplantae</taxon>
        <taxon>Streptophyta</taxon>
        <taxon>Embryophyta</taxon>
        <taxon>Tracheophyta</taxon>
        <taxon>Spermatophyta</taxon>
        <taxon>Magnoliopsida</taxon>
        <taxon>eudicotyledons</taxon>
        <taxon>Gunneridae</taxon>
        <taxon>Pentapetalae</taxon>
        <taxon>rosids</taxon>
        <taxon>malvids</taxon>
        <taxon>Malvales</taxon>
        <taxon>Malvaceae</taxon>
        <taxon>Byttnerioideae</taxon>
        <taxon>Theobroma</taxon>
    </lineage>
</organism>
<evidence type="ECO:0000259" key="6">
    <source>
        <dbReference type="SMART" id="SM01027"/>
    </source>
</evidence>
<dbReference type="Proteomes" id="UP000026915">
    <property type="component" value="Chromosome 10"/>
</dbReference>
<evidence type="ECO:0000256" key="1">
    <source>
        <dbReference type="ARBA" id="ARBA00004123"/>
    </source>
</evidence>
<dbReference type="Gene3D" id="3.60.15.10">
    <property type="entry name" value="Ribonuclease Z/Hydroxyacylglutathione hydrolase-like"/>
    <property type="match status" value="1"/>
</dbReference>
<comment type="similarity">
    <text evidence="3">Belongs to the metallo-beta-lactamase superfamily. RNA-metabolizing metallo-beta-lactamase-like family. INTS9 subfamily.</text>
</comment>
<dbReference type="Gramene" id="EOY19974">
    <property type="protein sequence ID" value="EOY19974"/>
    <property type="gene ID" value="TCM_045378"/>
</dbReference>
<dbReference type="InterPro" id="IPR036866">
    <property type="entry name" value="RibonucZ/Hydroxyglut_hydro"/>
</dbReference>
<comment type="subcellular location">
    <subcellularLocation>
        <location evidence="2">Cytoplasm</location>
    </subcellularLocation>
    <subcellularLocation>
        <location evidence="1">Nucleus</location>
    </subcellularLocation>
</comment>
<dbReference type="OMA" id="AMKAVHC"/>
<keyword evidence="5" id="KW-0539">Nucleus</keyword>
<evidence type="ECO:0000313" key="8">
    <source>
        <dbReference type="Proteomes" id="UP000026915"/>
    </source>
</evidence>
<dbReference type="SMART" id="SM01027">
    <property type="entry name" value="Beta-Casp"/>
    <property type="match status" value="1"/>
</dbReference>
<dbReference type="EMBL" id="CM001888">
    <property type="protein sequence ID" value="EOY19974.1"/>
    <property type="molecule type" value="Genomic_DNA"/>
</dbReference>
<protein>
    <recommendedName>
        <fullName evidence="6">Beta-Casp domain-containing protein</fullName>
    </recommendedName>
</protein>
<dbReference type="Pfam" id="PF10996">
    <property type="entry name" value="Beta-Casp"/>
    <property type="match status" value="1"/>
</dbReference>
<dbReference type="InterPro" id="IPR022712">
    <property type="entry name" value="Beta_Casp"/>
</dbReference>
<evidence type="ECO:0000313" key="7">
    <source>
        <dbReference type="EMBL" id="EOY19974.1"/>
    </source>
</evidence>
<reference evidence="7 8" key="1">
    <citation type="journal article" date="2013" name="Genome Biol.">
        <title>The genome sequence of the most widely cultivated cacao type and its use to identify candidate genes regulating pod color.</title>
        <authorList>
            <person name="Motamayor J.C."/>
            <person name="Mockaitis K."/>
            <person name="Schmutz J."/>
            <person name="Haiminen N."/>
            <person name="Iii D.L."/>
            <person name="Cornejo O."/>
            <person name="Findley S.D."/>
            <person name="Zheng P."/>
            <person name="Utro F."/>
            <person name="Royaert S."/>
            <person name="Saski C."/>
            <person name="Jenkins J."/>
            <person name="Podicheti R."/>
            <person name="Zhao M."/>
            <person name="Scheffler B.E."/>
            <person name="Stack J.C."/>
            <person name="Feltus F.A."/>
            <person name="Mustiga G.M."/>
            <person name="Amores F."/>
            <person name="Phillips W."/>
            <person name="Marelli J.P."/>
            <person name="May G.D."/>
            <person name="Shapiro H."/>
            <person name="Ma J."/>
            <person name="Bustamante C.D."/>
            <person name="Schnell R.J."/>
            <person name="Main D."/>
            <person name="Gilbert D."/>
            <person name="Parida L."/>
            <person name="Kuhn D.N."/>
        </authorList>
    </citation>
    <scope>NUCLEOTIDE SEQUENCE [LARGE SCALE GENOMIC DNA]</scope>
    <source>
        <strain evidence="8">cv. Matina 1-6</strain>
    </source>
</reference>
<evidence type="ECO:0000256" key="2">
    <source>
        <dbReference type="ARBA" id="ARBA00004496"/>
    </source>
</evidence>
<dbReference type="Pfam" id="PF16661">
    <property type="entry name" value="Lactamase_B_6"/>
    <property type="match status" value="1"/>
</dbReference>
<dbReference type="PANTHER" id="PTHR46094:SF1">
    <property type="entry name" value="INTEGRATOR COMPLEX SUBUNIT 9"/>
    <property type="match status" value="1"/>
</dbReference>
<dbReference type="AlphaFoldDB" id="A0A061FYS7"/>
<name>A0A061FYS7_THECC</name>
<keyword evidence="4" id="KW-0963">Cytoplasm</keyword>
<evidence type="ECO:0000256" key="4">
    <source>
        <dbReference type="ARBA" id="ARBA00022490"/>
    </source>
</evidence>
<proteinExistence type="inferred from homology"/>
<evidence type="ECO:0000256" key="5">
    <source>
        <dbReference type="ARBA" id="ARBA00023242"/>
    </source>
</evidence>
<dbReference type="InParanoid" id="A0A061FYS7"/>
<dbReference type="GO" id="GO:0032039">
    <property type="term" value="C:integrator complex"/>
    <property type="evidence" value="ECO:0000318"/>
    <property type="project" value="GO_Central"/>
</dbReference>
<dbReference type="InterPro" id="IPR027074">
    <property type="entry name" value="Integrator_9su"/>
</dbReference>
<dbReference type="STRING" id="3641.A0A061FYS7"/>
<accession>A0A061FYS7</accession>